<dbReference type="Pfam" id="PF19578">
    <property type="entry name" value="DUF6090"/>
    <property type="match status" value="1"/>
</dbReference>
<accession>A0A9X1HPG3</accession>
<keyword evidence="1" id="KW-1133">Transmembrane helix</keyword>
<proteinExistence type="predicted"/>
<evidence type="ECO:0000313" key="3">
    <source>
        <dbReference type="Proteomes" id="UP001139409"/>
    </source>
</evidence>
<name>A0A9X1HPG3_9BACT</name>
<keyword evidence="3" id="KW-1185">Reference proteome</keyword>
<feature type="transmembrane region" description="Helical" evidence="1">
    <location>
        <begin position="21"/>
        <end position="42"/>
    </location>
</feature>
<dbReference type="Proteomes" id="UP001139409">
    <property type="component" value="Unassembled WGS sequence"/>
</dbReference>
<reference evidence="2" key="1">
    <citation type="submission" date="2021-09" db="EMBL/GenBank/DDBJ databases">
        <title>Fulvivirga sp. isolated from coastal sediment.</title>
        <authorList>
            <person name="Yu H."/>
        </authorList>
    </citation>
    <scope>NUCLEOTIDE SEQUENCE</scope>
    <source>
        <strain evidence="2">1062</strain>
    </source>
</reference>
<evidence type="ECO:0000313" key="2">
    <source>
        <dbReference type="EMBL" id="MCA6073792.1"/>
    </source>
</evidence>
<dbReference type="InterPro" id="IPR045749">
    <property type="entry name" value="DUF6090"/>
</dbReference>
<gene>
    <name evidence="2" type="ORF">LDX50_02880</name>
</gene>
<keyword evidence="1" id="KW-0472">Membrane</keyword>
<comment type="caution">
    <text evidence="2">The sequence shown here is derived from an EMBL/GenBank/DDBJ whole genome shotgun (WGS) entry which is preliminary data.</text>
</comment>
<protein>
    <submittedName>
        <fullName evidence="2">Uncharacterized protein</fullName>
    </submittedName>
</protein>
<sequence length="273" mass="31642">MIKFFRKIRQKFLSEGKTGQYLKYAFGEIILVVIGILIALQINNWNQDRLLRHQMKANLTNLASAIKQDYDLLKAIEESNDFRSNSLVQILKWTEAQEAVSNRSDLVVAERDTTPVKLTSTLIWDKEVPETFNKDFFTETFIWIGRPRKMIVQYYAMEELKNSGLYSSLENQQLKDLLNEYYTGLKWGFGGDEYEQNDALADLSNYVRDNYYLMLSDIPLVNEPLALIKNDPGLVVRIRDVQGSAAWRLIMAKTSKIRAEVLLKELQAEINKL</sequence>
<dbReference type="EMBL" id="JAIXNE010000001">
    <property type="protein sequence ID" value="MCA6073792.1"/>
    <property type="molecule type" value="Genomic_DNA"/>
</dbReference>
<keyword evidence="1" id="KW-0812">Transmembrane</keyword>
<organism evidence="2 3">
    <name type="scientific">Fulvivirga sedimenti</name>
    <dbReference type="NCBI Taxonomy" id="2879465"/>
    <lineage>
        <taxon>Bacteria</taxon>
        <taxon>Pseudomonadati</taxon>
        <taxon>Bacteroidota</taxon>
        <taxon>Cytophagia</taxon>
        <taxon>Cytophagales</taxon>
        <taxon>Fulvivirgaceae</taxon>
        <taxon>Fulvivirga</taxon>
    </lineage>
</organism>
<dbReference type="AlphaFoldDB" id="A0A9X1HPG3"/>
<evidence type="ECO:0000256" key="1">
    <source>
        <dbReference type="SAM" id="Phobius"/>
    </source>
</evidence>
<dbReference type="RefSeq" id="WP_225696904.1">
    <property type="nucleotide sequence ID" value="NZ_JAIXNE010000001.1"/>
</dbReference>